<evidence type="ECO:0000313" key="2">
    <source>
        <dbReference type="Proteomes" id="UP000026913"/>
    </source>
</evidence>
<dbReference type="AlphaFoldDB" id="A0A024ELX3"/>
<geneLocation type="plasmid" evidence="2"/>
<sequence length="68" mass="7845">MGPRPFRYQSEISLFGLFNRYMSHIEPQERPQKKTPRSTFPVVYFAHPESGLQTTKANFTTIAKVNGL</sequence>
<dbReference type="EMBL" id="CP005961">
    <property type="protein sequence ID" value="AHZ73606.1"/>
    <property type="molecule type" value="Genomic_DNA"/>
</dbReference>
<dbReference type="HOGENOM" id="CLU_2790806_0_0_6"/>
<dbReference type="Proteomes" id="UP000026913">
    <property type="component" value="Plasmid unnamed"/>
</dbReference>
<gene>
    <name evidence="1" type="ORF">OU5_P0354</name>
</gene>
<accession>A0A024ELX3</accession>
<protein>
    <submittedName>
        <fullName evidence="1">Uncharacterized protein</fullName>
    </submittedName>
</protein>
<organism evidence="1 2">
    <name type="scientific">Pseudomonas mandelii JR-1</name>
    <dbReference type="NCBI Taxonomy" id="1147786"/>
    <lineage>
        <taxon>Bacteria</taxon>
        <taxon>Pseudomonadati</taxon>
        <taxon>Pseudomonadota</taxon>
        <taxon>Gammaproteobacteria</taxon>
        <taxon>Pseudomonadales</taxon>
        <taxon>Pseudomonadaceae</taxon>
        <taxon>Pseudomonas</taxon>
    </lineage>
</organism>
<keyword evidence="1" id="KW-0614">Plasmid</keyword>
<reference evidence="1 2" key="1">
    <citation type="journal article" date="2012" name="J. Bacteriol.">
        <title>Genome sequence of cold-adapted Pseudomonas mandelii strain JR-1.</title>
        <authorList>
            <person name="Jang S.H."/>
            <person name="Kim J."/>
            <person name="Kim J."/>
            <person name="Hong S."/>
            <person name="Lee C."/>
        </authorList>
    </citation>
    <scope>NUCLEOTIDE SEQUENCE [LARGE SCALE GENOMIC DNA]</scope>
    <source>
        <strain evidence="1 2">JR-1</strain>
        <plasmid evidence="2">Plasmid</plasmid>
    </source>
</reference>
<name>A0A024ELX3_9PSED</name>
<dbReference type="KEGG" id="pman:OU5_P0354"/>
<evidence type="ECO:0000313" key="1">
    <source>
        <dbReference type="EMBL" id="AHZ73606.1"/>
    </source>
</evidence>
<proteinExistence type="predicted"/>